<reference evidence="2" key="1">
    <citation type="submission" date="2016-10" db="EMBL/GenBank/DDBJ databases">
        <authorList>
            <person name="Varghese N."/>
            <person name="Submissions S."/>
        </authorList>
    </citation>
    <scope>NUCLEOTIDE SEQUENCE [LARGE SCALE GENOMIC DNA]</scope>
    <source>
        <strain evidence="2">DSM 17934</strain>
    </source>
</reference>
<dbReference type="OrthoDB" id="1358892at2"/>
<evidence type="ECO:0000313" key="2">
    <source>
        <dbReference type="Proteomes" id="UP000199702"/>
    </source>
</evidence>
<evidence type="ECO:0000313" key="1">
    <source>
        <dbReference type="EMBL" id="SEJ02677.1"/>
    </source>
</evidence>
<accession>A0A1H6VLT2</accession>
<name>A0A1H6VLT2_9FLAO</name>
<dbReference type="STRING" id="402734.SAMN05660918_2196"/>
<keyword evidence="2" id="KW-1185">Reference proteome</keyword>
<dbReference type="Proteomes" id="UP000199702">
    <property type="component" value="Unassembled WGS sequence"/>
</dbReference>
<sequence length="124" mass="14288">MSYLAQQMIGVLSHKKLKKESVNSDRDYSGGGWFDEKTESLFLCSDKSFAFIIESFSSVSSGGFSMPSQGRKEYFGNWDVIEENATLYLMLYYENGSQEKLQTRNLGTGLQQLNYQTWNRYLIE</sequence>
<proteinExistence type="predicted"/>
<dbReference type="RefSeq" id="WP_143055630.1">
    <property type="nucleotide sequence ID" value="NZ_CBCSJU010000006.1"/>
</dbReference>
<protein>
    <submittedName>
        <fullName evidence="1">Uncharacterized protein</fullName>
    </submittedName>
</protein>
<organism evidence="1 2">
    <name type="scientific">Flavobacterium terrigena</name>
    <dbReference type="NCBI Taxonomy" id="402734"/>
    <lineage>
        <taxon>Bacteria</taxon>
        <taxon>Pseudomonadati</taxon>
        <taxon>Bacteroidota</taxon>
        <taxon>Flavobacteriia</taxon>
        <taxon>Flavobacteriales</taxon>
        <taxon>Flavobacteriaceae</taxon>
        <taxon>Flavobacterium</taxon>
    </lineage>
</organism>
<gene>
    <name evidence="1" type="ORF">SAMN05660918_2196</name>
</gene>
<dbReference type="AlphaFoldDB" id="A0A1H6VLT2"/>
<dbReference type="EMBL" id="FNYA01000005">
    <property type="protein sequence ID" value="SEJ02677.1"/>
    <property type="molecule type" value="Genomic_DNA"/>
</dbReference>